<dbReference type="EMBL" id="CAJPEX010000890">
    <property type="protein sequence ID" value="CAG0917535.1"/>
    <property type="molecule type" value="Genomic_DNA"/>
</dbReference>
<dbReference type="EMBL" id="OA882927">
    <property type="protein sequence ID" value="CAD7277383.1"/>
    <property type="molecule type" value="Genomic_DNA"/>
</dbReference>
<reference evidence="2" key="1">
    <citation type="submission" date="2020-11" db="EMBL/GenBank/DDBJ databases">
        <authorList>
            <person name="Tran Van P."/>
        </authorList>
    </citation>
    <scope>NUCLEOTIDE SEQUENCE</scope>
</reference>
<proteinExistence type="predicted"/>
<feature type="compositionally biased region" description="Polar residues" evidence="1">
    <location>
        <begin position="83"/>
        <end position="97"/>
    </location>
</feature>
<evidence type="ECO:0000256" key="1">
    <source>
        <dbReference type="SAM" id="MobiDB-lite"/>
    </source>
</evidence>
<feature type="compositionally biased region" description="Polar residues" evidence="1">
    <location>
        <begin position="111"/>
        <end position="129"/>
    </location>
</feature>
<keyword evidence="3" id="KW-1185">Reference proteome</keyword>
<dbReference type="Proteomes" id="UP000678499">
    <property type="component" value="Unassembled WGS sequence"/>
</dbReference>
<sequence>MELRGDASSGRGQYQAMHWRRPAGGNENRGNSSAIVASISSPPTRSRVYSKNVPGRKTPSLDWRRKAEPSRGATRGSPCASVASVSSQPMTKTNVSNPRAPFDSGREQHRSSTMMNQGDRSNANNVSSEVRSLMTETPACPWIPPMKQPEIEYDRSKLRYVASQSAGEKLVGRKEKSVSHGHSDDPLLVMLWALMTNTRGAKPVDHLLRGDVWHRKLSVAEIEEILEDYPGLFAKEVGEFTSCEKDAYSAELPDTNTSCGEDKEKFPIVKLLPDFQLCKDYFSESGRRAGVILTSGLRETSC</sequence>
<name>A0A7R9BN83_9CRUS</name>
<dbReference type="AlphaFoldDB" id="A0A7R9BN83"/>
<feature type="compositionally biased region" description="Low complexity" evidence="1">
    <location>
        <begin position="32"/>
        <end position="43"/>
    </location>
</feature>
<feature type="region of interest" description="Disordered" evidence="1">
    <location>
        <begin position="1"/>
        <end position="129"/>
    </location>
</feature>
<gene>
    <name evidence="2" type="ORF">NMOB1V02_LOCUS5117</name>
</gene>
<evidence type="ECO:0000313" key="3">
    <source>
        <dbReference type="Proteomes" id="UP000678499"/>
    </source>
</evidence>
<evidence type="ECO:0000313" key="2">
    <source>
        <dbReference type="EMBL" id="CAD7277383.1"/>
    </source>
</evidence>
<accession>A0A7R9BN83</accession>
<protein>
    <submittedName>
        <fullName evidence="2">Uncharacterized protein</fullName>
    </submittedName>
</protein>
<organism evidence="2">
    <name type="scientific">Notodromas monacha</name>
    <dbReference type="NCBI Taxonomy" id="399045"/>
    <lineage>
        <taxon>Eukaryota</taxon>
        <taxon>Metazoa</taxon>
        <taxon>Ecdysozoa</taxon>
        <taxon>Arthropoda</taxon>
        <taxon>Crustacea</taxon>
        <taxon>Oligostraca</taxon>
        <taxon>Ostracoda</taxon>
        <taxon>Podocopa</taxon>
        <taxon>Podocopida</taxon>
        <taxon>Cypridocopina</taxon>
        <taxon>Cypridoidea</taxon>
        <taxon>Cyprididae</taxon>
        <taxon>Notodromas</taxon>
    </lineage>
</organism>